<dbReference type="KEGG" id="sulg:FJR48_07430"/>
<sequence length="121" mass="14649">MTEEKFIHDSQTVLKFIQCYCDNEHFKTEKNTSFIRLNYKSRDLKEEIHYELCPKCEETLKYSYLKLQECPHDEKPSCRKCPQPCYDKPQWKLLAKIMRYSGMRFGVLRIRKFFSGFKKSA</sequence>
<organism evidence="1 2">
    <name type="scientific">Sulfurimonas lithotrophica</name>
    <dbReference type="NCBI Taxonomy" id="2590022"/>
    <lineage>
        <taxon>Bacteria</taxon>
        <taxon>Pseudomonadati</taxon>
        <taxon>Campylobacterota</taxon>
        <taxon>Epsilonproteobacteria</taxon>
        <taxon>Campylobacterales</taxon>
        <taxon>Sulfurimonadaceae</taxon>
        <taxon>Sulfurimonas</taxon>
    </lineage>
</organism>
<keyword evidence="2" id="KW-1185">Reference proteome</keyword>
<dbReference type="EMBL" id="CP043617">
    <property type="protein sequence ID" value="QFR49574.1"/>
    <property type="molecule type" value="Genomic_DNA"/>
</dbReference>
<reference evidence="1 2" key="1">
    <citation type="submission" date="2019-09" db="EMBL/GenBank/DDBJ databases">
        <title>Sulfurimonas gotlandica sp. nov., a chemoautotrophic and psychrotolerant epsilonproteobacterium isolated from a pelagic redoxcline, and an emended description of the genus Sulfurimonas.</title>
        <authorList>
            <person name="Wang S."/>
            <person name="Jiang L."/>
            <person name="Shao S."/>
        </authorList>
    </citation>
    <scope>NUCLEOTIDE SEQUENCE [LARGE SCALE GENOMIC DNA]</scope>
    <source>
        <strain evidence="1 2">GYSZ_1</strain>
    </source>
</reference>
<dbReference type="OrthoDB" id="5344095at2"/>
<name>A0A5P8P1M5_9BACT</name>
<dbReference type="Proteomes" id="UP000326944">
    <property type="component" value="Chromosome"/>
</dbReference>
<evidence type="ECO:0008006" key="3">
    <source>
        <dbReference type="Google" id="ProtNLM"/>
    </source>
</evidence>
<accession>A0A5P8P1M5</accession>
<dbReference type="AlphaFoldDB" id="A0A5P8P1M5"/>
<dbReference type="RefSeq" id="WP_152307521.1">
    <property type="nucleotide sequence ID" value="NZ_CP043617.1"/>
</dbReference>
<evidence type="ECO:0000313" key="1">
    <source>
        <dbReference type="EMBL" id="QFR49574.1"/>
    </source>
</evidence>
<protein>
    <recommendedName>
        <fullName evidence="3">Nitrous oxide-stimulated promoter family protein</fullName>
    </recommendedName>
</protein>
<proteinExistence type="predicted"/>
<evidence type="ECO:0000313" key="2">
    <source>
        <dbReference type="Proteomes" id="UP000326944"/>
    </source>
</evidence>
<dbReference type="Pfam" id="PF11756">
    <property type="entry name" value="YgbA_NO"/>
    <property type="match status" value="1"/>
</dbReference>
<gene>
    <name evidence="1" type="ORF">FJR48_07430</name>
</gene>
<dbReference type="InterPro" id="IPR020483">
    <property type="entry name" value="Uncharacterised_YgbA"/>
</dbReference>